<evidence type="ECO:0000256" key="1">
    <source>
        <dbReference type="SAM" id="MobiDB-lite"/>
    </source>
</evidence>
<dbReference type="PROSITE" id="PS51257">
    <property type="entry name" value="PROKAR_LIPOPROTEIN"/>
    <property type="match status" value="1"/>
</dbReference>
<feature type="region of interest" description="Disordered" evidence="1">
    <location>
        <begin position="35"/>
        <end position="65"/>
    </location>
</feature>
<name>A0A179HQ95_PURLI</name>
<proteinExistence type="predicted"/>
<reference evidence="2 3" key="1">
    <citation type="submission" date="2016-02" db="EMBL/GenBank/DDBJ databases">
        <title>Biosynthesis of antibiotic leucinostatins and their inhibition on Phytophthora in bio-control Purpureocillium lilacinum.</title>
        <authorList>
            <person name="Wang G."/>
            <person name="Liu Z."/>
            <person name="Lin R."/>
            <person name="Li E."/>
            <person name="Mao Z."/>
            <person name="Ling J."/>
            <person name="Yin W."/>
            <person name="Xie B."/>
        </authorList>
    </citation>
    <scope>NUCLEOTIDE SEQUENCE [LARGE SCALE GENOMIC DNA]</scope>
    <source>
        <strain evidence="2">PLFJ-1</strain>
    </source>
</reference>
<dbReference type="Proteomes" id="UP000078340">
    <property type="component" value="Unassembled WGS sequence"/>
</dbReference>
<dbReference type="AlphaFoldDB" id="A0A179HQ95"/>
<accession>A0A179HQ95</accession>
<comment type="caution">
    <text evidence="2">The sequence shown here is derived from an EMBL/GenBank/DDBJ whole genome shotgun (WGS) entry which is preliminary data.</text>
</comment>
<evidence type="ECO:0000313" key="3">
    <source>
        <dbReference type="Proteomes" id="UP000078340"/>
    </source>
</evidence>
<dbReference type="EMBL" id="LSBI01000002">
    <property type="protein sequence ID" value="OAQ92616.1"/>
    <property type="molecule type" value="Genomic_DNA"/>
</dbReference>
<protein>
    <submittedName>
        <fullName evidence="2">Uncharacterized protein</fullName>
    </submittedName>
</protein>
<evidence type="ECO:0000313" key="2">
    <source>
        <dbReference type="EMBL" id="OAQ92616.1"/>
    </source>
</evidence>
<organism evidence="2 3">
    <name type="scientific">Purpureocillium lilacinum</name>
    <name type="common">Paecilomyces lilacinus</name>
    <dbReference type="NCBI Taxonomy" id="33203"/>
    <lineage>
        <taxon>Eukaryota</taxon>
        <taxon>Fungi</taxon>
        <taxon>Dikarya</taxon>
        <taxon>Ascomycota</taxon>
        <taxon>Pezizomycotina</taxon>
        <taxon>Sordariomycetes</taxon>
        <taxon>Hypocreomycetidae</taxon>
        <taxon>Hypocreales</taxon>
        <taxon>Ophiocordycipitaceae</taxon>
        <taxon>Purpureocillium</taxon>
    </lineage>
</organism>
<sequence>MLNKRLCLESIMRWTTPHDQQCFPNAGQSAGLQACSQQSSPTAGRCGRSLVTGTRGGERSPLANRPSFVLSAQVGAWWPGLVFPAAAPPRLKAQSAGGDSAGPWATDTTNGNGARASRTCRRN</sequence>
<feature type="region of interest" description="Disordered" evidence="1">
    <location>
        <begin position="91"/>
        <end position="123"/>
    </location>
</feature>
<gene>
    <name evidence="2" type="ORF">VFPFJ_01777</name>
</gene>